<reference evidence="1" key="1">
    <citation type="journal article" date="2021" name="New Phytol.">
        <title>Evolutionary innovations through gain and loss of genes in the ectomycorrhizal Boletales.</title>
        <authorList>
            <person name="Wu G."/>
            <person name="Miyauchi S."/>
            <person name="Morin E."/>
            <person name="Kuo A."/>
            <person name="Drula E."/>
            <person name="Varga T."/>
            <person name="Kohler A."/>
            <person name="Feng B."/>
            <person name="Cao Y."/>
            <person name="Lipzen A."/>
            <person name="Daum C."/>
            <person name="Hundley H."/>
            <person name="Pangilinan J."/>
            <person name="Johnson J."/>
            <person name="Barry K."/>
            <person name="LaButti K."/>
            <person name="Ng V."/>
            <person name="Ahrendt S."/>
            <person name="Min B."/>
            <person name="Choi I.G."/>
            <person name="Park H."/>
            <person name="Plett J.M."/>
            <person name="Magnuson J."/>
            <person name="Spatafora J.W."/>
            <person name="Nagy L.G."/>
            <person name="Henrissat B."/>
            <person name="Grigoriev I.V."/>
            <person name="Yang Z.L."/>
            <person name="Xu J."/>
            <person name="Martin F.M."/>
        </authorList>
    </citation>
    <scope>NUCLEOTIDE SEQUENCE</scope>
    <source>
        <strain evidence="1">ATCC 28755</strain>
    </source>
</reference>
<dbReference type="EMBL" id="MU267603">
    <property type="protein sequence ID" value="KAH7915207.1"/>
    <property type="molecule type" value="Genomic_DNA"/>
</dbReference>
<proteinExistence type="predicted"/>
<protein>
    <submittedName>
        <fullName evidence="1">Uncharacterized protein</fullName>
    </submittedName>
</protein>
<gene>
    <name evidence="1" type="ORF">BJ138DRAFT_1142257</name>
</gene>
<evidence type="ECO:0000313" key="1">
    <source>
        <dbReference type="EMBL" id="KAH7915207.1"/>
    </source>
</evidence>
<dbReference type="Proteomes" id="UP000790377">
    <property type="component" value="Unassembled WGS sequence"/>
</dbReference>
<accession>A0ACB8APP9</accession>
<keyword evidence="2" id="KW-1185">Reference proteome</keyword>
<sequence>MRGITQRKHPLSALQCSFSSSVSATALHLTNNMLDPSDIPLPAFLDPLLDYLADQLPPPLYTFLLKFLSSALAVVTALVSVVASLISTNPSEWNVQTILPPLITFFAAYLALVSLYRTTSWMIRTSLWFIKWGTIFGALTAGAGWYMGTQNGGRGIVTTMGGVLLDMLNGQGQNAAGGTRAPPAARTKTQTQNKRPKAWESFEKHRVWQYEEDAGSAQERNDAQKIMSEIGAAANRILAEGGWWDTAKSMLGGAGTASDEDTRAESRQSRAERRAKSR</sequence>
<evidence type="ECO:0000313" key="2">
    <source>
        <dbReference type="Proteomes" id="UP000790377"/>
    </source>
</evidence>
<comment type="caution">
    <text evidence="1">The sequence shown here is derived from an EMBL/GenBank/DDBJ whole genome shotgun (WGS) entry which is preliminary data.</text>
</comment>
<name>A0ACB8APP9_9AGAM</name>
<organism evidence="1 2">
    <name type="scientific">Hygrophoropsis aurantiaca</name>
    <dbReference type="NCBI Taxonomy" id="72124"/>
    <lineage>
        <taxon>Eukaryota</taxon>
        <taxon>Fungi</taxon>
        <taxon>Dikarya</taxon>
        <taxon>Basidiomycota</taxon>
        <taxon>Agaricomycotina</taxon>
        <taxon>Agaricomycetes</taxon>
        <taxon>Agaricomycetidae</taxon>
        <taxon>Boletales</taxon>
        <taxon>Coniophorineae</taxon>
        <taxon>Hygrophoropsidaceae</taxon>
        <taxon>Hygrophoropsis</taxon>
    </lineage>
</organism>